<evidence type="ECO:0000256" key="1">
    <source>
        <dbReference type="ARBA" id="ARBA00023235"/>
    </source>
</evidence>
<gene>
    <name evidence="3" type="ORF">BQ8482_490031</name>
</gene>
<evidence type="ECO:0000313" key="3">
    <source>
        <dbReference type="EMBL" id="SJM34692.1"/>
    </source>
</evidence>
<protein>
    <submittedName>
        <fullName evidence="3">Xylose isomerase domain protein TIM barrel</fullName>
    </submittedName>
</protein>
<dbReference type="EMBL" id="FUIG01000058">
    <property type="protein sequence ID" value="SJM34692.1"/>
    <property type="molecule type" value="Genomic_DNA"/>
</dbReference>
<name>A0A2P9AU60_9HYPH</name>
<dbReference type="Pfam" id="PF01261">
    <property type="entry name" value="AP_endonuc_2"/>
    <property type="match status" value="1"/>
</dbReference>
<keyword evidence="4" id="KW-1185">Reference proteome</keyword>
<keyword evidence="1 3" id="KW-0413">Isomerase</keyword>
<evidence type="ECO:0000259" key="2">
    <source>
        <dbReference type="Pfam" id="PF01261"/>
    </source>
</evidence>
<dbReference type="InterPro" id="IPR050417">
    <property type="entry name" value="Sugar_Epim/Isomerase"/>
</dbReference>
<proteinExistence type="predicted"/>
<sequence>MRDNRVNKERVSSIGSPSYADQFGVVNQQTAEASHPIMAAALMKETHSVRQATLRFALDHMATPGLDVGTFFALARDLGLTDVQIRNNPCSKAAVRGNPPADVRSAAAEAGITIISVNALQRFNEWTPARKAEASKLADYAAACGAQALMLVPVNDGSWSANGERPGNLRVALKALKPILQSRGLIGLIEPLGFQTSSLRSKNEAANAIASVDGQSVFRLVHDTFHHTLAGETSFFCDLTGLVHVSGINDPTFWIHPDRIVGGSDNCSQIRALLDGGYTGPFSLELVEEVHALNDSAGAFAASIDLIRHGLLTRVPV</sequence>
<dbReference type="InterPro" id="IPR036237">
    <property type="entry name" value="Xyl_isomerase-like_sf"/>
</dbReference>
<dbReference type="InterPro" id="IPR014621">
    <property type="entry name" value="UCP036778_sugar_epimerase"/>
</dbReference>
<accession>A0A2P9AU60</accession>
<evidence type="ECO:0000313" key="4">
    <source>
        <dbReference type="Proteomes" id="UP000245698"/>
    </source>
</evidence>
<reference evidence="4" key="1">
    <citation type="submission" date="2016-12" db="EMBL/GenBank/DDBJ databases">
        <authorList>
            <person name="Brunel B."/>
        </authorList>
    </citation>
    <scope>NUCLEOTIDE SEQUENCE [LARGE SCALE GENOMIC DNA]</scope>
</reference>
<dbReference type="GO" id="GO:0016853">
    <property type="term" value="F:isomerase activity"/>
    <property type="evidence" value="ECO:0007669"/>
    <property type="project" value="UniProtKB-KW"/>
</dbReference>
<organism evidence="3 4">
    <name type="scientific">Mesorhizobium delmotii</name>
    <dbReference type="NCBI Taxonomy" id="1631247"/>
    <lineage>
        <taxon>Bacteria</taxon>
        <taxon>Pseudomonadati</taxon>
        <taxon>Pseudomonadota</taxon>
        <taxon>Alphaproteobacteria</taxon>
        <taxon>Hyphomicrobiales</taxon>
        <taxon>Phyllobacteriaceae</taxon>
        <taxon>Mesorhizobium</taxon>
    </lineage>
</organism>
<dbReference type="InterPro" id="IPR013022">
    <property type="entry name" value="Xyl_isomerase-like_TIM-brl"/>
</dbReference>
<dbReference type="Proteomes" id="UP000245698">
    <property type="component" value="Unassembled WGS sequence"/>
</dbReference>
<dbReference type="PANTHER" id="PTHR43489">
    <property type="entry name" value="ISOMERASE"/>
    <property type="match status" value="1"/>
</dbReference>
<dbReference type="PANTHER" id="PTHR43489:SF7">
    <property type="entry name" value="3-DEHYDRO-D-GULOSIDE 4-EPIMERASE-RELATED"/>
    <property type="match status" value="1"/>
</dbReference>
<feature type="domain" description="Xylose isomerase-like TIM barrel" evidence="2">
    <location>
        <begin position="72"/>
        <end position="304"/>
    </location>
</feature>
<dbReference type="SUPFAM" id="SSF51658">
    <property type="entry name" value="Xylose isomerase-like"/>
    <property type="match status" value="1"/>
</dbReference>
<dbReference type="PIRSF" id="PIRSF036778">
    <property type="entry name" value="UCP036778"/>
    <property type="match status" value="1"/>
</dbReference>
<dbReference type="AlphaFoldDB" id="A0A2P9AU60"/>
<dbReference type="Gene3D" id="3.20.20.150">
    <property type="entry name" value="Divalent-metal-dependent TIM barrel enzymes"/>
    <property type="match status" value="1"/>
</dbReference>